<evidence type="ECO:0000256" key="6">
    <source>
        <dbReference type="ARBA" id="ARBA00022847"/>
    </source>
</evidence>
<feature type="transmembrane region" description="Helical" evidence="9">
    <location>
        <begin position="192"/>
        <end position="210"/>
    </location>
</feature>
<dbReference type="GO" id="GO:0016020">
    <property type="term" value="C:membrane"/>
    <property type="evidence" value="ECO:0007669"/>
    <property type="project" value="InterPro"/>
</dbReference>
<keyword evidence="8 9" id="KW-0472">Membrane</keyword>
<evidence type="ECO:0000256" key="8">
    <source>
        <dbReference type="ARBA" id="ARBA00023136"/>
    </source>
</evidence>
<dbReference type="Pfam" id="PF03812">
    <property type="entry name" value="KdgT"/>
    <property type="match status" value="1"/>
</dbReference>
<proteinExistence type="inferred from homology"/>
<keyword evidence="6" id="KW-0769">Symport</keyword>
<comment type="similarity">
    <text evidence="1">Belongs to the KdgT transporter family.</text>
</comment>
<feature type="transmembrane region" description="Helical" evidence="9">
    <location>
        <begin position="280"/>
        <end position="299"/>
    </location>
</feature>
<keyword evidence="2" id="KW-0813">Transport</keyword>
<sequence length="307" mass="32748">MKLMKSIPGGTLLIPMLISAIIHTFSPTFFNIGGLTQAMFSGEAINFILGAAVFLSGCTLKLKTLTQVFKNYGVLLLARFIISTVASLIFIKLFGLDGIWGLSAIAFICTLTSMNPTLFLALMKDYGDESDQAAFGLVAVMALPIIPMFIYGLTSPTPLNFMPILSTLFPLVLGIIIGNLDHDLSQHMAPAMGFIIIMLGWGVGANINLFEAMKAGLPGIMMAILYYLIGALPLILIEKYILKRSGASATALSTVAGLSASVPLLMVVSNPELKEYASQSAAITSLVVVCTAIIAPILCQKFAEKEK</sequence>
<evidence type="ECO:0000256" key="7">
    <source>
        <dbReference type="ARBA" id="ARBA00022989"/>
    </source>
</evidence>
<dbReference type="GeneID" id="98393266"/>
<evidence type="ECO:0000256" key="9">
    <source>
        <dbReference type="SAM" id="Phobius"/>
    </source>
</evidence>
<evidence type="ECO:0000256" key="2">
    <source>
        <dbReference type="ARBA" id="ARBA00022448"/>
    </source>
</evidence>
<accession>A0A2L0D3U1</accession>
<evidence type="ECO:0000256" key="4">
    <source>
        <dbReference type="ARBA" id="ARBA00022597"/>
    </source>
</evidence>
<evidence type="ECO:0000256" key="3">
    <source>
        <dbReference type="ARBA" id="ARBA00022475"/>
    </source>
</evidence>
<reference evidence="10 11" key="1">
    <citation type="submission" date="2017-12" db="EMBL/GenBank/DDBJ databases">
        <authorList>
            <person name="Hurst M.R.H."/>
        </authorList>
    </citation>
    <scope>NUCLEOTIDE SEQUENCE [LARGE SCALE GENOMIC DNA]</scope>
    <source>
        <strain evidence="10 11">TH11417</strain>
    </source>
</reference>
<protein>
    <submittedName>
        <fullName evidence="10">2-keto-3-deoxygluconate permease</fullName>
    </submittedName>
</protein>
<feature type="transmembrane region" description="Helical" evidence="9">
    <location>
        <begin position="100"/>
        <end position="122"/>
    </location>
</feature>
<keyword evidence="7 9" id="KW-1133">Transmembrane helix</keyword>
<dbReference type="KEGG" id="splr:C0J00_05020"/>
<keyword evidence="4" id="KW-0762">Sugar transport</keyword>
<feature type="transmembrane region" description="Helical" evidence="9">
    <location>
        <begin position="134"/>
        <end position="153"/>
    </location>
</feature>
<dbReference type="Proteomes" id="UP000238956">
    <property type="component" value="Chromosome"/>
</dbReference>
<organism evidence="10 11">
    <name type="scientific">Streptococcus pluranimalium</name>
    <dbReference type="NCBI Taxonomy" id="82348"/>
    <lineage>
        <taxon>Bacteria</taxon>
        <taxon>Bacillati</taxon>
        <taxon>Bacillota</taxon>
        <taxon>Bacilli</taxon>
        <taxon>Lactobacillales</taxon>
        <taxon>Streptococcaceae</taxon>
        <taxon>Streptococcus</taxon>
    </lineage>
</organism>
<feature type="transmembrane region" description="Helical" evidence="9">
    <location>
        <begin position="74"/>
        <end position="94"/>
    </location>
</feature>
<name>A0A2L0D3U1_9STRE</name>
<evidence type="ECO:0000256" key="5">
    <source>
        <dbReference type="ARBA" id="ARBA00022692"/>
    </source>
</evidence>
<dbReference type="RefSeq" id="WP_104967835.1">
    <property type="nucleotide sequence ID" value="NZ_CP025536.1"/>
</dbReference>
<feature type="transmembrane region" description="Helical" evidence="9">
    <location>
        <begin position="249"/>
        <end position="268"/>
    </location>
</feature>
<feature type="transmembrane region" description="Helical" evidence="9">
    <location>
        <begin position="44"/>
        <end position="62"/>
    </location>
</feature>
<feature type="transmembrane region" description="Helical" evidence="9">
    <location>
        <begin position="216"/>
        <end position="237"/>
    </location>
</feature>
<dbReference type="GO" id="GO:0015649">
    <property type="term" value="F:2-keto-3-deoxygluconate:proton symporter activity"/>
    <property type="evidence" value="ECO:0007669"/>
    <property type="project" value="InterPro"/>
</dbReference>
<evidence type="ECO:0000313" key="10">
    <source>
        <dbReference type="EMBL" id="AUW96508.1"/>
    </source>
</evidence>
<keyword evidence="11" id="KW-1185">Reference proteome</keyword>
<feature type="transmembrane region" description="Helical" evidence="9">
    <location>
        <begin position="12"/>
        <end position="32"/>
    </location>
</feature>
<dbReference type="OrthoDB" id="2833at2"/>
<reference evidence="10 11" key="2">
    <citation type="submission" date="2018-02" db="EMBL/GenBank/DDBJ databases">
        <title>Whole genome sequencing analysis of Streptococcus pluranimalium isolated from cattle infected mastitis in China.</title>
        <authorList>
            <person name="Zhang J.-R."/>
            <person name="Hu G.-Z."/>
        </authorList>
    </citation>
    <scope>NUCLEOTIDE SEQUENCE [LARGE SCALE GENOMIC DNA]</scope>
    <source>
        <strain evidence="10 11">TH11417</strain>
    </source>
</reference>
<dbReference type="AlphaFoldDB" id="A0A2L0D3U1"/>
<dbReference type="InterPro" id="IPR004684">
    <property type="entry name" value="2keto-3dGluconate_permease"/>
</dbReference>
<keyword evidence="5 9" id="KW-0812">Transmembrane</keyword>
<evidence type="ECO:0000256" key="1">
    <source>
        <dbReference type="ARBA" id="ARBA00006430"/>
    </source>
</evidence>
<dbReference type="EMBL" id="CP025536">
    <property type="protein sequence ID" value="AUW96508.1"/>
    <property type="molecule type" value="Genomic_DNA"/>
</dbReference>
<keyword evidence="3" id="KW-1003">Cell membrane</keyword>
<evidence type="ECO:0000313" key="11">
    <source>
        <dbReference type="Proteomes" id="UP000238956"/>
    </source>
</evidence>
<gene>
    <name evidence="10" type="ORF">C0J00_05020</name>
</gene>